<dbReference type="InterPro" id="IPR051477">
    <property type="entry name" value="Expansin_CellWall"/>
</dbReference>
<keyword evidence="1" id="KW-0732">Signal</keyword>
<dbReference type="InterPro" id="IPR036908">
    <property type="entry name" value="RlpA-like_sf"/>
</dbReference>
<dbReference type="InterPro" id="IPR009009">
    <property type="entry name" value="RlpA-like_DPBB"/>
</dbReference>
<feature type="domain" description="RlpA-like protein double-psi beta-barrel" evidence="3">
    <location>
        <begin position="147"/>
        <end position="235"/>
    </location>
</feature>
<dbReference type="Proteomes" id="UP001501074">
    <property type="component" value="Unassembled WGS sequence"/>
</dbReference>
<dbReference type="EMBL" id="BAAAZO010000011">
    <property type="protein sequence ID" value="GAA3631147.1"/>
    <property type="molecule type" value="Genomic_DNA"/>
</dbReference>
<proteinExistence type="predicted"/>
<name>A0ABP7AFE8_9ACTN</name>
<dbReference type="PANTHER" id="PTHR31836:SF21">
    <property type="entry name" value="EXPANSIN-LIKE PROTEIN 7"/>
    <property type="match status" value="1"/>
</dbReference>
<gene>
    <name evidence="4" type="ORF">GCM10022223_56430</name>
</gene>
<dbReference type="NCBIfam" id="NF041144">
    <property type="entry name" value="expansin_EXLX1"/>
    <property type="match status" value="1"/>
</dbReference>
<dbReference type="Gene3D" id="2.60.40.760">
    <property type="entry name" value="Expansin, cellulose-binding-like domain"/>
    <property type="match status" value="1"/>
</dbReference>
<evidence type="ECO:0000256" key="2">
    <source>
        <dbReference type="SAM" id="MobiDB-lite"/>
    </source>
</evidence>
<dbReference type="RefSeq" id="WP_231488541.1">
    <property type="nucleotide sequence ID" value="NZ_BAAAZO010000011.1"/>
</dbReference>
<feature type="region of interest" description="Disordered" evidence="2">
    <location>
        <begin position="53"/>
        <end position="132"/>
    </location>
</feature>
<evidence type="ECO:0000256" key="1">
    <source>
        <dbReference type="ARBA" id="ARBA00022729"/>
    </source>
</evidence>
<dbReference type="CDD" id="cd22272">
    <property type="entry name" value="DPBB_EXLX1-like"/>
    <property type="match status" value="1"/>
</dbReference>
<dbReference type="InterPro" id="IPR036749">
    <property type="entry name" value="Expansin_CBD_sf"/>
</dbReference>
<organism evidence="4 5">
    <name type="scientific">Kineosporia mesophila</name>
    <dbReference type="NCBI Taxonomy" id="566012"/>
    <lineage>
        <taxon>Bacteria</taxon>
        <taxon>Bacillati</taxon>
        <taxon>Actinomycetota</taxon>
        <taxon>Actinomycetes</taxon>
        <taxon>Kineosporiales</taxon>
        <taxon>Kineosporiaceae</taxon>
        <taxon>Kineosporia</taxon>
    </lineage>
</organism>
<dbReference type="Gene3D" id="2.40.40.10">
    <property type="entry name" value="RlpA-like domain"/>
    <property type="match status" value="1"/>
</dbReference>
<accession>A0ABP7AFE8</accession>
<evidence type="ECO:0000313" key="5">
    <source>
        <dbReference type="Proteomes" id="UP001501074"/>
    </source>
</evidence>
<dbReference type="Pfam" id="PF03330">
    <property type="entry name" value="DPBB_1"/>
    <property type="match status" value="1"/>
</dbReference>
<evidence type="ECO:0000259" key="3">
    <source>
        <dbReference type="Pfam" id="PF03330"/>
    </source>
</evidence>
<feature type="compositionally biased region" description="Low complexity" evidence="2">
    <location>
        <begin position="86"/>
        <end position="129"/>
    </location>
</feature>
<dbReference type="SUPFAM" id="SSF49590">
    <property type="entry name" value="PHL pollen allergen"/>
    <property type="match status" value="1"/>
</dbReference>
<comment type="caution">
    <text evidence="4">The sequence shown here is derived from an EMBL/GenBank/DDBJ whole genome shotgun (WGS) entry which is preliminary data.</text>
</comment>
<keyword evidence="5" id="KW-1185">Reference proteome</keyword>
<feature type="compositionally biased region" description="Low complexity" evidence="2">
    <location>
        <begin position="53"/>
        <end position="75"/>
    </location>
</feature>
<sequence>MSRKRIDARAAAALVAFAVVAVTGGVFYTQSGSSQADAQLVLSRPDVAIAQQNAQAPDDAPDTGSEPTATPSTSPTPKPKPKKKTAPVTPTAGAKVEKAASGSAAPKSTGSTSSSKSSSNKSSGTTSTKVAANSSGDQVQFGKTYNGIATFYAATGAGNCSYDPTGNLMVAAMNQTQYDGSQTCGAYVDVTGPKGNTIRVKIVDRCPECKPGHIDLSAEAFAQLAAPVTGRIDISWKMASPSLSGPVKYVYKDGSTQWWCGIQVRNHRNPIRKVELKGPNGWVTLERQMYNYFLSAGGEGCGGQVRITDVQGNQLTDSGIKISPLVEQAGGKQLPAA</sequence>
<dbReference type="PANTHER" id="PTHR31836">
    <property type="match status" value="1"/>
</dbReference>
<evidence type="ECO:0000313" key="4">
    <source>
        <dbReference type="EMBL" id="GAA3631147.1"/>
    </source>
</evidence>
<protein>
    <recommendedName>
        <fullName evidence="3">RlpA-like protein double-psi beta-barrel domain-containing protein</fullName>
    </recommendedName>
</protein>
<dbReference type="InterPro" id="IPR049818">
    <property type="entry name" value="Expansin_EXLX1-like"/>
</dbReference>
<reference evidence="5" key="1">
    <citation type="journal article" date="2019" name="Int. J. Syst. Evol. Microbiol.">
        <title>The Global Catalogue of Microorganisms (GCM) 10K type strain sequencing project: providing services to taxonomists for standard genome sequencing and annotation.</title>
        <authorList>
            <consortium name="The Broad Institute Genomics Platform"/>
            <consortium name="The Broad Institute Genome Sequencing Center for Infectious Disease"/>
            <person name="Wu L."/>
            <person name="Ma J."/>
        </authorList>
    </citation>
    <scope>NUCLEOTIDE SEQUENCE [LARGE SCALE GENOMIC DNA]</scope>
    <source>
        <strain evidence="5">JCM 16902</strain>
    </source>
</reference>
<dbReference type="SUPFAM" id="SSF50685">
    <property type="entry name" value="Barwin-like endoglucanases"/>
    <property type="match status" value="1"/>
</dbReference>